<dbReference type="EMBL" id="PEUV01000004">
    <property type="protein sequence ID" value="PIV12867.1"/>
    <property type="molecule type" value="Genomic_DNA"/>
</dbReference>
<dbReference type="AlphaFoldDB" id="A0A2M7BYW0"/>
<name>A0A2M7BYW0_9BACT</name>
<proteinExistence type="predicted"/>
<protein>
    <submittedName>
        <fullName evidence="1">Uncharacterized protein</fullName>
    </submittedName>
</protein>
<sequence length="122" mass="13735">MGCQFVKPSGEQCKAKALDNDEFCFFHSKNEEVVQSRKQAASKGGRSNKKVEYMQGPIKINSTSEIIDLYEKTVNDLRTGKIDIRRANSIAYICNSMLKAFEQRDILAKLQTLETVLNVRGG</sequence>
<reference evidence="2" key="1">
    <citation type="submission" date="2017-09" db="EMBL/GenBank/DDBJ databases">
        <title>Depth-based differentiation of microbial function through sediment-hosted aquifers and enrichment of novel symbionts in the deep terrestrial subsurface.</title>
        <authorList>
            <person name="Probst A.J."/>
            <person name="Ladd B."/>
            <person name="Jarett J.K."/>
            <person name="Geller-Mcgrath D.E."/>
            <person name="Sieber C.M.K."/>
            <person name="Emerson J.B."/>
            <person name="Anantharaman K."/>
            <person name="Thomas B.C."/>
            <person name="Malmstrom R."/>
            <person name="Stieglmeier M."/>
            <person name="Klingl A."/>
            <person name="Woyke T."/>
            <person name="Ryan C.M."/>
            <person name="Banfield J.F."/>
        </authorList>
    </citation>
    <scope>NUCLEOTIDE SEQUENCE [LARGE SCALE GENOMIC DNA]</scope>
</reference>
<evidence type="ECO:0000313" key="2">
    <source>
        <dbReference type="Proteomes" id="UP000230324"/>
    </source>
</evidence>
<dbReference type="Proteomes" id="UP000230324">
    <property type="component" value="Unassembled WGS sequence"/>
</dbReference>
<gene>
    <name evidence="1" type="ORF">COS47_00185</name>
</gene>
<comment type="caution">
    <text evidence="1">The sequence shown here is derived from an EMBL/GenBank/DDBJ whole genome shotgun (WGS) entry which is preliminary data.</text>
</comment>
<accession>A0A2M7BYW0</accession>
<evidence type="ECO:0000313" key="1">
    <source>
        <dbReference type="EMBL" id="PIV12867.1"/>
    </source>
</evidence>
<organism evidence="1 2">
    <name type="scientific">Candidatus Nealsonbacteria bacterium CG03_land_8_20_14_0_80_36_12</name>
    <dbReference type="NCBI Taxonomy" id="1974701"/>
    <lineage>
        <taxon>Bacteria</taxon>
        <taxon>Candidatus Nealsoniibacteriota</taxon>
    </lineage>
</organism>